<accession>A0A5B9DKM7</accession>
<reference evidence="1 2" key="1">
    <citation type="journal article" date="2015" name="Int. J. Syst. Evol. Microbiol.">
        <title>Youhaiella tibetensis gen. nov., sp. nov., isolated from subsurface sediment.</title>
        <authorList>
            <person name="Wang Y.X."/>
            <person name="Huang F.Q."/>
            <person name="Nogi Y."/>
            <person name="Pang S.J."/>
            <person name="Wang P.K."/>
            <person name="Lv J."/>
        </authorList>
    </citation>
    <scope>NUCLEOTIDE SEQUENCE [LARGE SCALE GENOMIC DNA]</scope>
    <source>
        <strain evidence="2">fig4</strain>
    </source>
</reference>
<evidence type="ECO:0000313" key="1">
    <source>
        <dbReference type="EMBL" id="QEE18928.1"/>
    </source>
</evidence>
<dbReference type="KEGG" id="yti:FNA67_01480"/>
<organism evidence="1 2">
    <name type="scientific">Paradevosia tibetensis</name>
    <dbReference type="NCBI Taxonomy" id="1447062"/>
    <lineage>
        <taxon>Bacteria</taxon>
        <taxon>Pseudomonadati</taxon>
        <taxon>Pseudomonadota</taxon>
        <taxon>Alphaproteobacteria</taxon>
        <taxon>Hyphomicrobiales</taxon>
        <taxon>Devosiaceae</taxon>
        <taxon>Paradevosia</taxon>
    </lineage>
</organism>
<dbReference type="Proteomes" id="UP000321062">
    <property type="component" value="Chromosome"/>
</dbReference>
<dbReference type="AlphaFoldDB" id="A0A5B9DKM7"/>
<proteinExistence type="predicted"/>
<dbReference type="OrthoDB" id="4299760at2"/>
<sequence>MGILDFLTGSKAAPAGLPRRSPGELREALLALNRDSSPFLVRDGAPENADLVAEWKVVDAAWYEIFAKAGISKVFKVLMALDAEKGVVRSLDQEWSVEWRAGVPELAMSGEAFRGQKFELSFGTAYAFTETLAYGQVYNYRFSTQEMKGQLQDVAAKMGWGWRGVAFGKL</sequence>
<evidence type="ECO:0000313" key="2">
    <source>
        <dbReference type="Proteomes" id="UP000321062"/>
    </source>
</evidence>
<dbReference type="RefSeq" id="WP_049707397.1">
    <property type="nucleotide sequence ID" value="NZ_BMFM01000001.1"/>
</dbReference>
<name>A0A5B9DKM7_9HYPH</name>
<gene>
    <name evidence="1" type="ORF">FNA67_01480</name>
</gene>
<dbReference type="EMBL" id="CP041690">
    <property type="protein sequence ID" value="QEE18928.1"/>
    <property type="molecule type" value="Genomic_DNA"/>
</dbReference>
<protein>
    <submittedName>
        <fullName evidence="1">Uncharacterized protein</fullName>
    </submittedName>
</protein>
<keyword evidence="2" id="KW-1185">Reference proteome</keyword>